<dbReference type="AlphaFoldDB" id="A0A7G7MLU2"/>
<dbReference type="Pfam" id="PF07366">
    <property type="entry name" value="SnoaL"/>
    <property type="match status" value="1"/>
</dbReference>
<organism evidence="5 6">
    <name type="scientific">Pseudonocardia petroleophila</name>
    <dbReference type="NCBI Taxonomy" id="37331"/>
    <lineage>
        <taxon>Bacteria</taxon>
        <taxon>Bacillati</taxon>
        <taxon>Actinomycetota</taxon>
        <taxon>Actinomycetes</taxon>
        <taxon>Pseudonocardiales</taxon>
        <taxon>Pseudonocardiaceae</taxon>
        <taxon>Pseudonocardia</taxon>
    </lineage>
</organism>
<dbReference type="Gene3D" id="3.10.450.50">
    <property type="match status" value="1"/>
</dbReference>
<dbReference type="EMBL" id="CP060131">
    <property type="protein sequence ID" value="QNG53753.1"/>
    <property type="molecule type" value="Genomic_DNA"/>
</dbReference>
<name>A0A7G7MLU2_9PSEU</name>
<comment type="similarity">
    <text evidence="1">Belongs to the 'GDXG' lipolytic enzyme family.</text>
</comment>
<dbReference type="SUPFAM" id="SSF53474">
    <property type="entry name" value="alpha/beta-Hydrolases"/>
    <property type="match status" value="1"/>
</dbReference>
<keyword evidence="6" id="KW-1185">Reference proteome</keyword>
<dbReference type="SUPFAM" id="SSF54427">
    <property type="entry name" value="NTF2-like"/>
    <property type="match status" value="1"/>
</dbReference>
<dbReference type="InterPro" id="IPR029058">
    <property type="entry name" value="AB_hydrolase_fold"/>
</dbReference>
<reference evidence="5 6" key="1">
    <citation type="submission" date="2020-08" db="EMBL/GenBank/DDBJ databases">
        <authorList>
            <person name="Mo P."/>
        </authorList>
    </citation>
    <scope>NUCLEOTIDE SEQUENCE [LARGE SCALE GENOMIC DNA]</scope>
    <source>
        <strain evidence="5 6">CGMCC 4.1532</strain>
    </source>
</reference>
<dbReference type="Proteomes" id="UP000515728">
    <property type="component" value="Chromosome"/>
</dbReference>
<sequence length="450" mass="48528">MATVDPDVRAVLDELAAGAYDTGRIDRSETDEQRRSAIETDPLLRRETAPGLRTRDLLVPGPHGDVPVRAYLPAGTGEPPGVAMYFHGGGFHSGTIDLYDATCRELAAGSGCAIVSVGYRLAPEHPYPVPLDDCFAATAWVQDNAAELGVDGARLAVVGGSAGGNLAAAVALRARDGSGPRITHQVLLFPAAGHRPDSPSMHEFAQGYWLTADTVEYCWHTYLPRPEDRTDPYASPIDAPDLSGLPPALVITAECDPLRDVGELYAQRLADAGVATRLSRYFGTIHGFTLMAGRIRRGREALAEVAASLAGALRSPHGHDGLVASALAAEVVRRYFEDELHHADLDGADALHGEDYVWHAPNGRSLDRDETSRFVRSLYRAHSDVTVDVHDLVAQGDRCVARFTMAGRQTGTWMGVGPADQKMSMRGQILCRVRDGRIVEAWELIVEERG</sequence>
<feature type="domain" description="Alpha/beta hydrolase fold-3" evidence="4">
    <location>
        <begin position="84"/>
        <end position="289"/>
    </location>
</feature>
<proteinExistence type="inferred from homology"/>
<dbReference type="Gene3D" id="3.40.50.1820">
    <property type="entry name" value="alpha/beta hydrolase"/>
    <property type="match status" value="1"/>
</dbReference>
<dbReference type="RefSeq" id="WP_185720579.1">
    <property type="nucleotide sequence ID" value="NZ_BAAAWI010000001.1"/>
</dbReference>
<dbReference type="KEGG" id="ppel:H6H00_07395"/>
<dbReference type="InterPro" id="IPR032710">
    <property type="entry name" value="NTF2-like_dom_sf"/>
</dbReference>
<dbReference type="InterPro" id="IPR013094">
    <property type="entry name" value="AB_hydrolase_3"/>
</dbReference>
<keyword evidence="2 5" id="KW-0378">Hydrolase</keyword>
<evidence type="ECO:0000256" key="3">
    <source>
        <dbReference type="SAM" id="MobiDB-lite"/>
    </source>
</evidence>
<dbReference type="PANTHER" id="PTHR48081">
    <property type="entry name" value="AB HYDROLASE SUPERFAMILY PROTEIN C4A8.06C"/>
    <property type="match status" value="1"/>
</dbReference>
<dbReference type="InterPro" id="IPR050300">
    <property type="entry name" value="GDXG_lipolytic_enzyme"/>
</dbReference>
<gene>
    <name evidence="5" type="ORF">H6H00_07395</name>
</gene>
<evidence type="ECO:0000259" key="4">
    <source>
        <dbReference type="Pfam" id="PF07859"/>
    </source>
</evidence>
<dbReference type="PANTHER" id="PTHR48081:SF8">
    <property type="entry name" value="ALPHA_BETA HYDROLASE FOLD-3 DOMAIN-CONTAINING PROTEIN-RELATED"/>
    <property type="match status" value="1"/>
</dbReference>
<evidence type="ECO:0000256" key="1">
    <source>
        <dbReference type="ARBA" id="ARBA00010515"/>
    </source>
</evidence>
<dbReference type="Pfam" id="PF07859">
    <property type="entry name" value="Abhydrolase_3"/>
    <property type="match status" value="1"/>
</dbReference>
<dbReference type="InterPro" id="IPR009959">
    <property type="entry name" value="Cyclase_SnoaL-like"/>
</dbReference>
<evidence type="ECO:0000256" key="2">
    <source>
        <dbReference type="ARBA" id="ARBA00022801"/>
    </source>
</evidence>
<dbReference type="GO" id="GO:0016787">
    <property type="term" value="F:hydrolase activity"/>
    <property type="evidence" value="ECO:0007669"/>
    <property type="project" value="UniProtKB-KW"/>
</dbReference>
<evidence type="ECO:0000313" key="6">
    <source>
        <dbReference type="Proteomes" id="UP000515728"/>
    </source>
</evidence>
<evidence type="ECO:0000313" key="5">
    <source>
        <dbReference type="EMBL" id="QNG53753.1"/>
    </source>
</evidence>
<accession>A0A7G7MLU2</accession>
<feature type="region of interest" description="Disordered" evidence="3">
    <location>
        <begin position="23"/>
        <end position="43"/>
    </location>
</feature>
<dbReference type="FunFam" id="3.40.50.1820:FF:000089">
    <property type="entry name" value="Alpha/beta hydrolase"/>
    <property type="match status" value="1"/>
</dbReference>
<dbReference type="GO" id="GO:0030638">
    <property type="term" value="P:polyketide metabolic process"/>
    <property type="evidence" value="ECO:0007669"/>
    <property type="project" value="InterPro"/>
</dbReference>
<protein>
    <submittedName>
        <fullName evidence="5">Alpha/beta hydrolase fold domain-containing protein</fullName>
    </submittedName>
</protein>